<evidence type="ECO:0000259" key="1">
    <source>
        <dbReference type="PROSITE" id="PS51658"/>
    </source>
</evidence>
<gene>
    <name evidence="2" type="ORF">R6Y96_08550</name>
</gene>
<dbReference type="InterPro" id="IPR036104">
    <property type="entry name" value="BFN_sf"/>
</dbReference>
<dbReference type="SUPFAM" id="SSF103256">
    <property type="entry name" value="Hypothetical protein TM0160"/>
    <property type="match status" value="1"/>
</dbReference>
<accession>A0AAX4FU55</accession>
<evidence type="ECO:0000313" key="2">
    <source>
        <dbReference type="EMBL" id="WOX57340.1"/>
    </source>
</evidence>
<dbReference type="RefSeq" id="WP_318620890.1">
    <property type="nucleotide sequence ID" value="NZ_CP137642.1"/>
</dbReference>
<proteinExistence type="predicted"/>
<dbReference type="Proteomes" id="UP001305652">
    <property type="component" value="Chromosome"/>
</dbReference>
<protein>
    <submittedName>
        <fullName evidence="2">Bifunctional nuclease family protein</fullName>
    </submittedName>
</protein>
<dbReference type="PROSITE" id="PS51658">
    <property type="entry name" value="BFN"/>
    <property type="match status" value="1"/>
</dbReference>
<keyword evidence="3" id="KW-1185">Reference proteome</keyword>
<dbReference type="AlphaFoldDB" id="A0AAX4FU55"/>
<dbReference type="KEGG" id="mrc:R6Y96_08550"/>
<dbReference type="Gene3D" id="3.10.690.10">
    <property type="entry name" value="Bifunctional nuclease domain"/>
    <property type="match status" value="1"/>
</dbReference>
<evidence type="ECO:0000313" key="3">
    <source>
        <dbReference type="Proteomes" id="UP001305652"/>
    </source>
</evidence>
<sequence length="148" mass="16216">MTAQECRVQGVFMAVSEMGAAPTVLLDTGGESMVPIYIGLWEAISISNALNSEVLPRPITHDLIIEVFRNFEITLDALQIDALEDGVFYAKLLLRQGSRTEVMDCRPSDGIAIALRYPAPIMIEDTVVEMAAVKKDGLPGMVDLKDYL</sequence>
<organism evidence="2 3">
    <name type="scientific">Methanoculleus receptaculi</name>
    <dbReference type="NCBI Taxonomy" id="394967"/>
    <lineage>
        <taxon>Archaea</taxon>
        <taxon>Methanobacteriati</taxon>
        <taxon>Methanobacteriota</taxon>
        <taxon>Stenosarchaea group</taxon>
        <taxon>Methanomicrobia</taxon>
        <taxon>Methanomicrobiales</taxon>
        <taxon>Methanomicrobiaceae</taxon>
        <taxon>Methanoculleus</taxon>
    </lineage>
</organism>
<dbReference type="EMBL" id="CP137642">
    <property type="protein sequence ID" value="WOX57340.1"/>
    <property type="molecule type" value="Genomic_DNA"/>
</dbReference>
<dbReference type="GeneID" id="85733201"/>
<dbReference type="Pfam" id="PF02577">
    <property type="entry name" value="BFN_dom"/>
    <property type="match status" value="1"/>
</dbReference>
<reference evidence="2 3" key="1">
    <citation type="submission" date="2023-10" db="EMBL/GenBank/DDBJ databases">
        <title>The complete genome sequence of Methanoculleus receptaculi DSM 18860.</title>
        <authorList>
            <person name="Lai S.-J."/>
            <person name="You Y.-T."/>
            <person name="Chen S.-C."/>
        </authorList>
    </citation>
    <scope>NUCLEOTIDE SEQUENCE [LARGE SCALE GENOMIC DNA]</scope>
    <source>
        <strain evidence="2 3">DSM 18860</strain>
    </source>
</reference>
<feature type="domain" description="BFN" evidence="1">
    <location>
        <begin position="3"/>
        <end position="135"/>
    </location>
</feature>
<name>A0AAX4FU55_9EURY</name>
<dbReference type="InterPro" id="IPR003729">
    <property type="entry name" value="Bi_nuclease_dom"/>
</dbReference>
<dbReference type="GO" id="GO:0004518">
    <property type="term" value="F:nuclease activity"/>
    <property type="evidence" value="ECO:0007669"/>
    <property type="project" value="InterPro"/>
</dbReference>